<feature type="signal peptide" evidence="1">
    <location>
        <begin position="1"/>
        <end position="22"/>
    </location>
</feature>
<dbReference type="RefSeq" id="WP_267152400.1">
    <property type="nucleotide sequence ID" value="NZ_JAPMLT010000009.1"/>
</dbReference>
<dbReference type="Pfam" id="PF05257">
    <property type="entry name" value="CHAP"/>
    <property type="match status" value="1"/>
</dbReference>
<keyword evidence="1" id="KW-0732">Signal</keyword>
<name>A0ABT3X3X5_9BACL</name>
<proteinExistence type="predicted"/>
<evidence type="ECO:0000259" key="2">
    <source>
        <dbReference type="PROSITE" id="PS50911"/>
    </source>
</evidence>
<feature type="chain" id="PRO_5047411994" evidence="1">
    <location>
        <begin position="23"/>
        <end position="190"/>
    </location>
</feature>
<dbReference type="InterPro" id="IPR038765">
    <property type="entry name" value="Papain-like_cys_pep_sf"/>
</dbReference>
<feature type="domain" description="Peptidase C51" evidence="2">
    <location>
        <begin position="40"/>
        <end position="185"/>
    </location>
</feature>
<keyword evidence="4" id="KW-1185">Reference proteome</keyword>
<dbReference type="SUPFAM" id="SSF54001">
    <property type="entry name" value="Cysteine proteinases"/>
    <property type="match status" value="1"/>
</dbReference>
<dbReference type="PANTHER" id="PTHR30094">
    <property type="entry name" value="BIFUNCTIONAL GLUTATHIONYLSPERMIDINE SYNTHETASE/AMIDASE-RELATED"/>
    <property type="match status" value="1"/>
</dbReference>
<accession>A0ABT3X3X5</accession>
<comment type="caution">
    <text evidence="3">The sequence shown here is derived from an EMBL/GenBank/DDBJ whole genome shotgun (WGS) entry which is preliminary data.</text>
</comment>
<dbReference type="Gene3D" id="3.90.1720.10">
    <property type="entry name" value="endopeptidase domain like (from Nostoc punctiforme)"/>
    <property type="match status" value="1"/>
</dbReference>
<dbReference type="InterPro" id="IPR051705">
    <property type="entry name" value="Gsp_Synthetase/Amidase"/>
</dbReference>
<evidence type="ECO:0000313" key="4">
    <source>
        <dbReference type="Proteomes" id="UP001208017"/>
    </source>
</evidence>
<sequence>MRLLISSLVLLALLIAVPRATPDLLPESRAGGVRDISVTATGLVTPLGEGLYTYKNVETRRGPQCVDYAERFYVTHYPGTFPQYNSGPGAFDIWEGIAEGKDVGGWATHRRHFAAHENGTALPKPDDMLLYDRTRGGGWGHIAIITEVYPDAVVILEQNSGYDTRRVLSLEGNRILDHGVKGVIRLKKND</sequence>
<dbReference type="PANTHER" id="PTHR30094:SF0">
    <property type="entry name" value="BIFUNCTIONAL GLUTATHIONYLSPERMIDINE SYNTHETASE_AMIDASE-RELATED"/>
    <property type="match status" value="1"/>
</dbReference>
<protein>
    <submittedName>
        <fullName evidence="3">CHAP domain-containing protein</fullName>
    </submittedName>
</protein>
<dbReference type="EMBL" id="JAPMLT010000009">
    <property type="protein sequence ID" value="MCX7571151.1"/>
    <property type="molecule type" value="Genomic_DNA"/>
</dbReference>
<evidence type="ECO:0000313" key="3">
    <source>
        <dbReference type="EMBL" id="MCX7571151.1"/>
    </source>
</evidence>
<dbReference type="Proteomes" id="UP001208017">
    <property type="component" value="Unassembled WGS sequence"/>
</dbReference>
<evidence type="ECO:0000256" key="1">
    <source>
        <dbReference type="SAM" id="SignalP"/>
    </source>
</evidence>
<organism evidence="3 4">
    <name type="scientific">Tumebacillus lacus</name>
    <dbReference type="NCBI Taxonomy" id="2995335"/>
    <lineage>
        <taxon>Bacteria</taxon>
        <taxon>Bacillati</taxon>
        <taxon>Bacillota</taxon>
        <taxon>Bacilli</taxon>
        <taxon>Bacillales</taxon>
        <taxon>Alicyclobacillaceae</taxon>
        <taxon>Tumebacillus</taxon>
    </lineage>
</organism>
<dbReference type="PROSITE" id="PS50911">
    <property type="entry name" value="CHAP"/>
    <property type="match status" value="1"/>
</dbReference>
<dbReference type="InterPro" id="IPR007921">
    <property type="entry name" value="CHAP_dom"/>
</dbReference>
<gene>
    <name evidence="3" type="ORF">OS242_14460</name>
</gene>
<reference evidence="3 4" key="1">
    <citation type="submission" date="2022-11" db="EMBL/GenBank/DDBJ databases">
        <title>Study of microbial diversity in lake waters.</title>
        <authorList>
            <person name="Zhang J."/>
        </authorList>
    </citation>
    <scope>NUCLEOTIDE SEQUENCE [LARGE SCALE GENOMIC DNA]</scope>
    <source>
        <strain evidence="3 4">DT12</strain>
    </source>
</reference>